<dbReference type="RefSeq" id="WP_148391712.1">
    <property type="nucleotide sequence ID" value="NZ_JBBMFP010000008.1"/>
</dbReference>
<accession>A0ABV1DM00</accession>
<evidence type="ECO:0000256" key="1">
    <source>
        <dbReference type="SAM" id="SignalP"/>
    </source>
</evidence>
<gene>
    <name evidence="2" type="ORF">WMO65_10290</name>
</gene>
<reference evidence="2 3" key="1">
    <citation type="submission" date="2024-03" db="EMBL/GenBank/DDBJ databases">
        <title>Human intestinal bacterial collection.</title>
        <authorList>
            <person name="Pauvert C."/>
            <person name="Hitch T.C.A."/>
            <person name="Clavel T."/>
        </authorList>
    </citation>
    <scope>NUCLEOTIDE SEQUENCE [LARGE SCALE GENOMIC DNA]</scope>
    <source>
        <strain evidence="2 3">CLA-SR-H028</strain>
    </source>
</reference>
<comment type="caution">
    <text evidence="2">The sequence shown here is derived from an EMBL/GenBank/DDBJ whole genome shotgun (WGS) entry which is preliminary data.</text>
</comment>
<dbReference type="InterPro" id="IPR046145">
    <property type="entry name" value="DUF6147"/>
</dbReference>
<evidence type="ECO:0000313" key="3">
    <source>
        <dbReference type="Proteomes" id="UP001457898"/>
    </source>
</evidence>
<dbReference type="Pfam" id="PF19644">
    <property type="entry name" value="DUF6147"/>
    <property type="match status" value="1"/>
</dbReference>
<protein>
    <submittedName>
        <fullName evidence="2">DUF6147 family protein</fullName>
    </submittedName>
</protein>
<dbReference type="Proteomes" id="UP001457898">
    <property type="component" value="Unassembled WGS sequence"/>
</dbReference>
<feature type="chain" id="PRO_5046396092" evidence="1">
    <location>
        <begin position="25"/>
        <end position="158"/>
    </location>
</feature>
<evidence type="ECO:0000313" key="2">
    <source>
        <dbReference type="EMBL" id="MEQ2431391.1"/>
    </source>
</evidence>
<organism evidence="2 3">
    <name type="scientific">Blautia caccae</name>
    <dbReference type="NCBI Taxonomy" id="3133175"/>
    <lineage>
        <taxon>Bacteria</taxon>
        <taxon>Bacillati</taxon>
        <taxon>Bacillota</taxon>
        <taxon>Clostridia</taxon>
        <taxon>Lachnospirales</taxon>
        <taxon>Lachnospiraceae</taxon>
        <taxon>Blautia</taxon>
    </lineage>
</organism>
<keyword evidence="1" id="KW-0732">Signal</keyword>
<sequence>MKKIVSVIMGLTLSIILSVSSVMAGTEDLGKVVDGSELTNKVSAEDVQYALVRGNLLNQGSARVSNLGGGVINAYGGAFCSVTCDKVMLKITVQRYSGGSWYNVESFDDTAYNTATLTRSYNLSVSSGYYYRVKAACMAQKNGVSESKVSTTDGIWIG</sequence>
<dbReference type="EMBL" id="JBBMFP010000008">
    <property type="protein sequence ID" value="MEQ2431391.1"/>
    <property type="molecule type" value="Genomic_DNA"/>
</dbReference>
<name>A0ABV1DM00_9FIRM</name>
<keyword evidence="3" id="KW-1185">Reference proteome</keyword>
<feature type="signal peptide" evidence="1">
    <location>
        <begin position="1"/>
        <end position="24"/>
    </location>
</feature>
<proteinExistence type="predicted"/>